<dbReference type="GeneID" id="77946983"/>
<evidence type="ECO:0000313" key="1">
    <source>
        <dbReference type="EMBL" id="QIN97105.1"/>
    </source>
</evidence>
<keyword evidence="2" id="KW-1185">Reference proteome</keyword>
<name>A0A6G8R6R8_9CAUD</name>
<accession>A0A6G8R6R8</accession>
<dbReference type="KEGG" id="vg:77946983"/>
<sequence length="74" mass="8678">MPEYIVGIAATAILTMFGMLHRKTELIDSRVDKLEVKIAEVYVTKEDIRSEFDLLRSQMLRIEDKLDKLQEDKH</sequence>
<dbReference type="Proteomes" id="UP000501900">
    <property type="component" value="Genome"/>
</dbReference>
<evidence type="ECO:0000313" key="2">
    <source>
        <dbReference type="Proteomes" id="UP000501900"/>
    </source>
</evidence>
<proteinExistence type="predicted"/>
<organism evidence="1 2">
    <name type="scientific">Synechococcus phage S-H34</name>
    <dbReference type="NCBI Taxonomy" id="2718942"/>
    <lineage>
        <taxon>Viruses</taxon>
        <taxon>Duplodnaviria</taxon>
        <taxon>Heunggongvirae</taxon>
        <taxon>Uroviricota</taxon>
        <taxon>Caudoviricetes</taxon>
        <taxon>Pantevenvirales</taxon>
        <taxon>Kyanoviridae</taxon>
        <taxon>Makaravirus</taxon>
        <taxon>Makaravirus thirtyfour</taxon>
    </lineage>
</organism>
<dbReference type="EMBL" id="MT162467">
    <property type="protein sequence ID" value="QIN97105.1"/>
    <property type="molecule type" value="Genomic_DNA"/>
</dbReference>
<dbReference type="RefSeq" id="YP_010670773.1">
    <property type="nucleotide sequence ID" value="NC_070965.1"/>
</dbReference>
<reference evidence="1 2" key="1">
    <citation type="submission" date="2020-03" db="EMBL/GenBank/DDBJ databases">
        <title>The Isolation and Genome Sequence of a Novel Cyanophage S-H34 from the Huanghai Sea, China.</title>
        <authorList>
            <person name="Jiang T."/>
        </authorList>
    </citation>
    <scope>NUCLEOTIDE SEQUENCE [LARGE SCALE GENOMIC DNA]</scope>
</reference>
<protein>
    <submittedName>
        <fullName evidence="1">Uncharacterized protein</fullName>
    </submittedName>
</protein>